<dbReference type="PROSITE" id="PS50297">
    <property type="entry name" value="ANK_REP_REGION"/>
    <property type="match status" value="2"/>
</dbReference>
<dbReference type="Gene3D" id="1.25.40.20">
    <property type="entry name" value="Ankyrin repeat-containing domain"/>
    <property type="match status" value="1"/>
</dbReference>
<keyword evidence="5" id="KW-1133">Transmembrane helix</keyword>
<dbReference type="GO" id="GO:0007156">
    <property type="term" value="P:homophilic cell adhesion via plasma membrane adhesion molecules"/>
    <property type="evidence" value="ECO:0007669"/>
    <property type="project" value="InterPro"/>
</dbReference>
<dbReference type="SUPFAM" id="SSF49265">
    <property type="entry name" value="Fibronectin type III"/>
    <property type="match status" value="1"/>
</dbReference>
<evidence type="ECO:0000256" key="4">
    <source>
        <dbReference type="SAM" id="MobiDB-lite"/>
    </source>
</evidence>
<evidence type="ECO:0000256" key="1">
    <source>
        <dbReference type="ARBA" id="ARBA00022737"/>
    </source>
</evidence>
<feature type="compositionally biased region" description="Low complexity" evidence="4">
    <location>
        <begin position="179"/>
        <end position="192"/>
    </location>
</feature>
<keyword evidence="5" id="KW-0472">Membrane</keyword>
<feature type="repeat" description="ANK" evidence="3">
    <location>
        <begin position="539"/>
        <end position="572"/>
    </location>
</feature>
<reference evidence="8" key="1">
    <citation type="submission" date="2019-09" db="EMBL/GenBank/DDBJ databases">
        <title>Characterisation of the sponge microbiome using genome-centric metagenomics.</title>
        <authorList>
            <person name="Engelberts J.P."/>
            <person name="Robbins S.J."/>
            <person name="De Goeij J.M."/>
            <person name="Aranda M."/>
            <person name="Bell S.C."/>
            <person name="Webster N.S."/>
        </authorList>
    </citation>
    <scope>NUCLEOTIDE SEQUENCE</scope>
    <source>
        <strain evidence="8">SB0662_bin_9</strain>
    </source>
</reference>
<dbReference type="InterPro" id="IPR013783">
    <property type="entry name" value="Ig-like_fold"/>
</dbReference>
<feature type="domain" description="Fibronectin type-III" evidence="7">
    <location>
        <begin position="316"/>
        <end position="423"/>
    </location>
</feature>
<dbReference type="EMBL" id="VXPY01000104">
    <property type="protein sequence ID" value="MYD91618.1"/>
    <property type="molecule type" value="Genomic_DNA"/>
</dbReference>
<dbReference type="Gene3D" id="2.60.40.10">
    <property type="entry name" value="Immunoglobulins"/>
    <property type="match status" value="1"/>
</dbReference>
<dbReference type="InterPro" id="IPR036770">
    <property type="entry name" value="Ankyrin_rpt-contain_sf"/>
</dbReference>
<evidence type="ECO:0008006" key="9">
    <source>
        <dbReference type="Google" id="ProtNLM"/>
    </source>
</evidence>
<dbReference type="Pfam" id="PF12796">
    <property type="entry name" value="Ank_2"/>
    <property type="match status" value="1"/>
</dbReference>
<protein>
    <recommendedName>
        <fullName evidence="9">SH3 domain-containing protein</fullName>
    </recommendedName>
</protein>
<feature type="compositionally biased region" description="Polar residues" evidence="4">
    <location>
        <begin position="40"/>
        <end position="50"/>
    </location>
</feature>
<proteinExistence type="predicted"/>
<feature type="region of interest" description="Disordered" evidence="4">
    <location>
        <begin position="161"/>
        <end position="192"/>
    </location>
</feature>
<dbReference type="PROSITE" id="PS50088">
    <property type="entry name" value="ANK_REPEAT"/>
    <property type="match status" value="2"/>
</dbReference>
<dbReference type="PANTHER" id="PTHR24198">
    <property type="entry name" value="ANKYRIN REPEAT AND PROTEIN KINASE DOMAIN-CONTAINING PROTEIN"/>
    <property type="match status" value="1"/>
</dbReference>
<dbReference type="PROSITE" id="PS50268">
    <property type="entry name" value="CADHERIN_2"/>
    <property type="match status" value="1"/>
</dbReference>
<feature type="repeat" description="ANK" evidence="3">
    <location>
        <begin position="506"/>
        <end position="538"/>
    </location>
</feature>
<accession>A0A6B1DWJ6</accession>
<dbReference type="InterPro" id="IPR036116">
    <property type="entry name" value="FN3_sf"/>
</dbReference>
<dbReference type="Pfam" id="PF00041">
    <property type="entry name" value="fn3"/>
    <property type="match status" value="1"/>
</dbReference>
<keyword evidence="5" id="KW-0812">Transmembrane</keyword>
<dbReference type="InterPro" id="IPR003961">
    <property type="entry name" value="FN3_dom"/>
</dbReference>
<evidence type="ECO:0000313" key="8">
    <source>
        <dbReference type="EMBL" id="MYD91618.1"/>
    </source>
</evidence>
<dbReference type="SMART" id="SM00248">
    <property type="entry name" value="ANK"/>
    <property type="match status" value="3"/>
</dbReference>
<dbReference type="PANTHER" id="PTHR24198:SF165">
    <property type="entry name" value="ANKYRIN REPEAT-CONTAINING PROTEIN-RELATED"/>
    <property type="match status" value="1"/>
</dbReference>
<feature type="transmembrane region" description="Helical" evidence="5">
    <location>
        <begin position="16"/>
        <end position="34"/>
    </location>
</feature>
<dbReference type="GO" id="GO:0016020">
    <property type="term" value="C:membrane"/>
    <property type="evidence" value="ECO:0007669"/>
    <property type="project" value="InterPro"/>
</dbReference>
<dbReference type="CDD" id="cd00063">
    <property type="entry name" value="FN3"/>
    <property type="match status" value="1"/>
</dbReference>
<organism evidence="8">
    <name type="scientific">Caldilineaceae bacterium SB0662_bin_9</name>
    <dbReference type="NCBI Taxonomy" id="2605258"/>
    <lineage>
        <taxon>Bacteria</taxon>
        <taxon>Bacillati</taxon>
        <taxon>Chloroflexota</taxon>
        <taxon>Caldilineae</taxon>
        <taxon>Caldilineales</taxon>
        <taxon>Caldilineaceae</taxon>
    </lineage>
</organism>
<sequence length="637" mass="69801">MYEQEETMNETRPKPVVYVGLAILAVAALLVVYVQSTNRPDTADTTTSAGQPEVKAPVPVPTWTPTAVTVTTVSPTSTPASVQVANTPVPAPDANVYTVKSNANVRGGPGTNYQIVGSRQAGDSVQPIGRTEDAQWLELVDEHWIYAPLVDGDAIRLPITRDFPAPPPQPTVAPPTPAPVADTAPAAAGDATNSPPYLVLYQPGGGARKVERISNYENLDNATVSGFDPDDEDTEFRFEITGGDDANLLYLYRVHGSKSIILTFHEVPDYDDPHDHNRDNLYEIQLTVTSGTGERELSNAVDFIYEVRDRKEVAFAPLLKEDKTTATASTITVYWSLDPYGQGLTIKGYRLRYREEVWGLDESDYDAFSTGPDVGARATSATIKGLKSSTVYRIEIQALADGSNSNFEDASLKFLTEGQTGPDQSSWSAEDRDRLFDLIQDGNQHLIREMIRVRDFPSFLHNTSSGRLTAVHFAARQDKDALFGILDRYERDTELRCDIGGDAKTQNITALHYAIMAGNYNSVVVLRDKGANPNAQAAEGHTPLHFAVLYDRPDILRILMFAHGIDPNIKDNTQWTALAHAVNLDNAQLVEFILEIGDRLGNIDISIQNDAGLTPLQQARALGGRDRIITLLEQHGE</sequence>
<dbReference type="SUPFAM" id="SSF48403">
    <property type="entry name" value="Ankyrin repeat"/>
    <property type="match status" value="1"/>
</dbReference>
<feature type="compositionally biased region" description="Pro residues" evidence="4">
    <location>
        <begin position="164"/>
        <end position="178"/>
    </location>
</feature>
<evidence type="ECO:0000259" key="7">
    <source>
        <dbReference type="PROSITE" id="PS50853"/>
    </source>
</evidence>
<name>A0A6B1DWJ6_9CHLR</name>
<evidence type="ECO:0000259" key="6">
    <source>
        <dbReference type="PROSITE" id="PS50268"/>
    </source>
</evidence>
<gene>
    <name evidence="8" type="ORF">F4Y08_15020</name>
</gene>
<dbReference type="InterPro" id="IPR002110">
    <property type="entry name" value="Ankyrin_rpt"/>
</dbReference>
<comment type="caution">
    <text evidence="8">The sequence shown here is derived from an EMBL/GenBank/DDBJ whole genome shotgun (WGS) entry which is preliminary data.</text>
</comment>
<dbReference type="Gene3D" id="2.30.30.40">
    <property type="entry name" value="SH3 Domains"/>
    <property type="match status" value="1"/>
</dbReference>
<evidence type="ECO:0000256" key="5">
    <source>
        <dbReference type="SAM" id="Phobius"/>
    </source>
</evidence>
<dbReference type="AlphaFoldDB" id="A0A6B1DWJ6"/>
<evidence type="ECO:0000256" key="3">
    <source>
        <dbReference type="PROSITE-ProRule" id="PRU00023"/>
    </source>
</evidence>
<keyword evidence="1" id="KW-0677">Repeat</keyword>
<dbReference type="PROSITE" id="PS50853">
    <property type="entry name" value="FN3"/>
    <property type="match status" value="1"/>
</dbReference>
<evidence type="ECO:0000256" key="2">
    <source>
        <dbReference type="ARBA" id="ARBA00023043"/>
    </source>
</evidence>
<dbReference type="GO" id="GO:0005509">
    <property type="term" value="F:calcium ion binding"/>
    <property type="evidence" value="ECO:0007669"/>
    <property type="project" value="InterPro"/>
</dbReference>
<dbReference type="InterPro" id="IPR002126">
    <property type="entry name" value="Cadherin-like_dom"/>
</dbReference>
<keyword evidence="2 3" id="KW-0040">ANK repeat</keyword>
<feature type="domain" description="Cadherin" evidence="6">
    <location>
        <begin position="219"/>
        <end position="319"/>
    </location>
</feature>
<feature type="region of interest" description="Disordered" evidence="4">
    <location>
        <begin position="40"/>
        <end position="60"/>
    </location>
</feature>